<feature type="region of interest" description="Disordered" evidence="1">
    <location>
        <begin position="1085"/>
        <end position="1224"/>
    </location>
</feature>
<feature type="region of interest" description="Disordered" evidence="1">
    <location>
        <begin position="898"/>
        <end position="927"/>
    </location>
</feature>
<organism evidence="2 3">
    <name type="scientific">Strigamia maritima</name>
    <name type="common">European centipede</name>
    <name type="synonym">Geophilus maritimus</name>
    <dbReference type="NCBI Taxonomy" id="126957"/>
    <lineage>
        <taxon>Eukaryota</taxon>
        <taxon>Metazoa</taxon>
        <taxon>Ecdysozoa</taxon>
        <taxon>Arthropoda</taxon>
        <taxon>Myriapoda</taxon>
        <taxon>Chilopoda</taxon>
        <taxon>Pleurostigmophora</taxon>
        <taxon>Geophilomorpha</taxon>
        <taxon>Linotaeniidae</taxon>
        <taxon>Strigamia</taxon>
    </lineage>
</organism>
<feature type="region of interest" description="Disordered" evidence="1">
    <location>
        <begin position="1476"/>
        <end position="1534"/>
    </location>
</feature>
<feature type="compositionally biased region" description="Low complexity" evidence="1">
    <location>
        <begin position="1088"/>
        <end position="1106"/>
    </location>
</feature>
<accession>T1II88</accession>
<evidence type="ECO:0000256" key="1">
    <source>
        <dbReference type="SAM" id="MobiDB-lite"/>
    </source>
</evidence>
<dbReference type="HOGENOM" id="CLU_245261_0_0_1"/>
<feature type="compositionally biased region" description="Polar residues" evidence="1">
    <location>
        <begin position="417"/>
        <end position="431"/>
    </location>
</feature>
<feature type="region of interest" description="Disordered" evidence="1">
    <location>
        <begin position="417"/>
        <end position="473"/>
    </location>
</feature>
<feature type="region of interest" description="Disordered" evidence="1">
    <location>
        <begin position="121"/>
        <end position="147"/>
    </location>
</feature>
<dbReference type="Proteomes" id="UP000014500">
    <property type="component" value="Unassembled WGS sequence"/>
</dbReference>
<feature type="region of interest" description="Disordered" evidence="1">
    <location>
        <begin position="306"/>
        <end position="329"/>
    </location>
</feature>
<feature type="compositionally biased region" description="Polar residues" evidence="1">
    <location>
        <begin position="127"/>
        <end position="138"/>
    </location>
</feature>
<feature type="compositionally biased region" description="Basic and acidic residues" evidence="1">
    <location>
        <begin position="1425"/>
        <end position="1441"/>
    </location>
</feature>
<proteinExistence type="predicted"/>
<name>T1II88_STRMM</name>
<sequence length="1577" mass="172543">MNLDTMKTSSPSNTSTYATSIDTLLQDYMERLATRLNILDTELRYAWRALDMLSQEYIKMWERLEKLEVLLYEQQAVIGQLLDICAVDEPKSSASVAANVSNEAASVTAAAPVSARPAGVTQEEVQEPSTILSSNVDAQPSADGDRKLPDEAFYRSLNNAHRDNLSQISGSTDLELDFPDWDLSEQESHSLEQDIKDIWDKGSSPGASSVDVYTAKDYQEYKGELSCVSDHDLDELDKLSGSLRQVGNDKGSSLSTSGILTNKDNDVIIDVDNWSFSIHSSDSGMLSSSGCKLGSDEATDRDLTSLGSYRSLSPKSPSPNFLGRKASSPIPIKKRHDIVKTVDASSYRLSSPTFRAMSPVPPKSPTGLKSISPAKSPTQKINLPVSPTLRVVSPTLRPASPSLRATSPIMRTVSPSLGQTNLLSMSTSSPKRSPVPSPTRRALSPIIKTPSPSRRIASPSYKSPSHRSSPTYPIDTEYKTCSSLPMEMVQLKTGSQRKLQSYYVSANEATRQVTHTNLQNRAAALAQEAMVYRSSMRVPSTTHIHQPTGHHHVASERIYPYGYAPSAQMLEARGYPVHFPTPQYATAPTYEVRQPPAHSNAPMYDMRPTPTHAYDARPTPSHAYDVRPTPSHAYDSRPAHAHANASMYDGRQTPTHANAPMYDVRTSAAHAPELYRHISSPKKSAYKTYYTAYDASTGSYMYSGSPKASHKMSYHSPSKVQHEWISNYGTVSPSMQGTGLRQIPKPHVRGELYVQARGSAPIPIAAHRRREANLNIVSGTHSAPPNLMMTSVQGGHIDAVHGPIDAMQGPLTGSLMSMESILLAASNTPSQQPYTTSETKQMWDVMSHQHGRHPMDQYQKPRDQYRPMLSEETQESLQSYMTRNIVVSDSSGYITIAGGTLKDSEQMPPLTEEHSKKKKGRRGSLVSAVSQWIPSLGDMRRIGSASSLHGNEHPLFGSLRRSKSARSATKLPQQEPASGPPSSGGSTTSLPSKSKRRGSLKVLASMTGLLSKVRRKGSSQSLPDTEDSAEEWPQVRTRRGSFQMRSQPTLSSEVDLLDEDVSDMFATMPTTQTKTDADALSETTSIKTATSSGGAVTGTSAALSGSREFAVSRALGKYRQRQSSSGPSDVEQGSAQEDDDVDNRSKKRNGQVKHEKSWDDMPDTTSLSDVGEWTSSIKSEESEDAFTAVSEEKISPVEIIKSADAQKKRDVPIPKPRRELPVPKERKVVAAQEEVDTRRSQVPFKHQQEIRGSSEDTLDIFDASDVNHLFPTIQVKGDIDRNEPRAMKAAEQVSPKSVLASGSQTTSSQEIMGDFLDDVLTSTKSMDRPELVDDNLTANYVSTESAIFSCSINDERRDTINILETDHQKIVDRPESTESAFHSGGEAFISPRQDSMELISPRSSSASSGETGGPDISGPEDLSSEDERTADLKTAKKERLQKIKEPVDLPLEISQEKSKHVQHLLVMQEEQKQQLSHKLDVEYSASPPASALGPSGEGATALSPSEEPPTASLQGAGLLRAIKSQDGSQDGGSSRWKLIKALKDKSMEDKKYASETVSISKFYLNYVPSFISRQFSH</sequence>
<feature type="region of interest" description="Disordered" evidence="1">
    <location>
        <begin position="944"/>
        <end position="1050"/>
    </location>
</feature>
<keyword evidence="3" id="KW-1185">Reference proteome</keyword>
<feature type="compositionally biased region" description="Basic and acidic residues" evidence="1">
    <location>
        <begin position="1204"/>
        <end position="1224"/>
    </location>
</feature>
<dbReference type="EnsemblMetazoa" id="SMAR000580-RA">
    <property type="protein sequence ID" value="SMAR000580-PA"/>
    <property type="gene ID" value="SMAR000580"/>
</dbReference>
<evidence type="ECO:0000313" key="3">
    <source>
        <dbReference type="Proteomes" id="UP000014500"/>
    </source>
</evidence>
<dbReference type="STRING" id="126957.T1II88"/>
<feature type="compositionally biased region" description="Polar residues" evidence="1">
    <location>
        <begin position="306"/>
        <end position="319"/>
    </location>
</feature>
<feature type="compositionally biased region" description="Polar residues" evidence="1">
    <location>
        <begin position="965"/>
        <end position="976"/>
    </location>
</feature>
<feature type="compositionally biased region" description="Basic and acidic residues" evidence="1">
    <location>
        <begin position="1367"/>
        <end position="1376"/>
    </location>
</feature>
<feature type="region of interest" description="Disordered" evidence="1">
    <location>
        <begin position="353"/>
        <end position="381"/>
    </location>
</feature>
<feature type="region of interest" description="Disordered" evidence="1">
    <location>
        <begin position="1367"/>
        <end position="1441"/>
    </location>
</feature>
<feature type="compositionally biased region" description="Polar residues" evidence="1">
    <location>
        <begin position="1163"/>
        <end position="1177"/>
    </location>
</feature>
<reference evidence="2" key="2">
    <citation type="submission" date="2015-02" db="UniProtKB">
        <authorList>
            <consortium name="EnsemblMetazoa"/>
        </authorList>
    </citation>
    <scope>IDENTIFICATION</scope>
</reference>
<protein>
    <submittedName>
        <fullName evidence="2">Uncharacterized protein</fullName>
    </submittedName>
</protein>
<feature type="compositionally biased region" description="Low complexity" evidence="1">
    <location>
        <begin position="1484"/>
        <end position="1499"/>
    </location>
</feature>
<feature type="compositionally biased region" description="Low complexity" evidence="1">
    <location>
        <begin position="1524"/>
        <end position="1534"/>
    </location>
</feature>
<feature type="compositionally biased region" description="Polar residues" evidence="1">
    <location>
        <begin position="367"/>
        <end position="381"/>
    </location>
</feature>
<reference evidence="3" key="1">
    <citation type="submission" date="2011-05" db="EMBL/GenBank/DDBJ databases">
        <authorList>
            <person name="Richards S.R."/>
            <person name="Qu J."/>
            <person name="Jiang H."/>
            <person name="Jhangiani S.N."/>
            <person name="Agravi P."/>
            <person name="Goodspeed R."/>
            <person name="Gross S."/>
            <person name="Mandapat C."/>
            <person name="Jackson L."/>
            <person name="Mathew T."/>
            <person name="Pu L."/>
            <person name="Thornton R."/>
            <person name="Saada N."/>
            <person name="Wilczek-Boney K.B."/>
            <person name="Lee S."/>
            <person name="Kovar C."/>
            <person name="Wu Y."/>
            <person name="Scherer S.E."/>
            <person name="Worley K.C."/>
            <person name="Muzny D.M."/>
            <person name="Gibbs R."/>
        </authorList>
    </citation>
    <scope>NUCLEOTIDE SEQUENCE</scope>
    <source>
        <strain evidence="3">Brora</strain>
    </source>
</reference>
<feature type="compositionally biased region" description="Low complexity" evidence="1">
    <location>
        <begin position="980"/>
        <end position="992"/>
    </location>
</feature>
<feature type="compositionally biased region" description="Low complexity" evidence="1">
    <location>
        <begin position="458"/>
        <end position="470"/>
    </location>
</feature>
<feature type="compositionally biased region" description="Polar residues" evidence="1">
    <location>
        <begin position="1121"/>
        <end position="1135"/>
    </location>
</feature>
<dbReference type="eggNOG" id="ENOG502SFQE">
    <property type="taxonomic scope" value="Eukaryota"/>
</dbReference>
<evidence type="ECO:0000313" key="2">
    <source>
        <dbReference type="EnsemblMetazoa" id="SMAR000580-PA"/>
    </source>
</evidence>
<dbReference type="EMBL" id="JH430146">
    <property type="status" value="NOT_ANNOTATED_CDS"/>
    <property type="molecule type" value="Genomic_DNA"/>
</dbReference>